<dbReference type="InterPro" id="IPR040894">
    <property type="entry name" value="Ribosomal_bL17m_C"/>
</dbReference>
<dbReference type="GeneID" id="11498139"/>
<comment type="similarity">
    <text evidence="1 4">Belongs to the bacterial ribosomal protein bL17 family.</text>
</comment>
<dbReference type="KEGG" id="ndi:NDAI_0B04810"/>
<dbReference type="Pfam" id="PF01196">
    <property type="entry name" value="Ribosomal_L17"/>
    <property type="match status" value="1"/>
</dbReference>
<keyword evidence="3 4" id="KW-0687">Ribonucleoprotein</keyword>
<dbReference type="GO" id="GO:0003735">
    <property type="term" value="F:structural constituent of ribosome"/>
    <property type="evidence" value="ECO:0007669"/>
    <property type="project" value="EnsemblFungi"/>
</dbReference>
<dbReference type="InterPro" id="IPR036373">
    <property type="entry name" value="Ribosomal_bL17_sf"/>
</dbReference>
<dbReference type="InterPro" id="IPR047859">
    <property type="entry name" value="Ribosomal_bL17_CS"/>
</dbReference>
<dbReference type="AlphaFoldDB" id="G0W6V4"/>
<dbReference type="Proteomes" id="UP000000689">
    <property type="component" value="Chromosome 2"/>
</dbReference>
<evidence type="ECO:0000256" key="4">
    <source>
        <dbReference type="RuleBase" id="RU000660"/>
    </source>
</evidence>
<evidence type="ECO:0000313" key="7">
    <source>
        <dbReference type="Proteomes" id="UP000000689"/>
    </source>
</evidence>
<accession>G0W6V4</accession>
<dbReference type="RefSeq" id="XP_003668758.1">
    <property type="nucleotide sequence ID" value="XM_003668710.1"/>
</dbReference>
<dbReference type="Gene3D" id="1.10.246.170">
    <property type="match status" value="1"/>
</dbReference>
<dbReference type="PANTHER" id="PTHR14413:SF16">
    <property type="entry name" value="LARGE RIBOSOMAL SUBUNIT PROTEIN BL17M"/>
    <property type="match status" value="1"/>
</dbReference>
<organism evidence="6 7">
    <name type="scientific">Naumovozyma dairenensis (strain ATCC 10597 / BCRC 20456 / CBS 421 / NBRC 0211 / NRRL Y-12639)</name>
    <name type="common">Saccharomyces dairenensis</name>
    <dbReference type="NCBI Taxonomy" id="1071378"/>
    <lineage>
        <taxon>Eukaryota</taxon>
        <taxon>Fungi</taxon>
        <taxon>Dikarya</taxon>
        <taxon>Ascomycota</taxon>
        <taxon>Saccharomycotina</taxon>
        <taxon>Saccharomycetes</taxon>
        <taxon>Saccharomycetales</taxon>
        <taxon>Saccharomycetaceae</taxon>
        <taxon>Naumovozyma</taxon>
    </lineage>
</organism>
<gene>
    <name evidence="6" type="primary">NDAI0B04810</name>
    <name evidence="6" type="ordered locus">NDAI_0B04810</name>
</gene>
<keyword evidence="2 4" id="KW-0689">Ribosomal protein</keyword>
<dbReference type="OrthoDB" id="275000at2759"/>
<dbReference type="GO" id="GO:0006412">
    <property type="term" value="P:translation"/>
    <property type="evidence" value="ECO:0007669"/>
    <property type="project" value="InterPro"/>
</dbReference>
<dbReference type="HOGENOM" id="CLU_074407_1_3_1"/>
<dbReference type="GO" id="GO:0005762">
    <property type="term" value="C:mitochondrial large ribosomal subunit"/>
    <property type="evidence" value="ECO:0007669"/>
    <property type="project" value="EnsemblFungi"/>
</dbReference>
<dbReference type="PROSITE" id="PS01167">
    <property type="entry name" value="RIBOSOMAL_L17"/>
    <property type="match status" value="1"/>
</dbReference>
<proteinExistence type="inferred from homology"/>
<dbReference type="NCBIfam" id="TIGR00059">
    <property type="entry name" value="L17"/>
    <property type="match status" value="1"/>
</dbReference>
<sequence length="261" mass="30206">MTVGITRKLNRTKPHRDALFKNLVTQLFQHGTIISTHEKCKEASRLADRLITMGKKIASDDQNTTKSSSLYLPHIQSKLFLSGDNSKLISKLFNDIIPVFKNRNGGYTRVLKLESRLGDRADQSILELVDFLPVKTNSTEMGLNKGNMKLWLLINNIVKSNHLNDVKDITWKNLYKIGQFKDKETFSNDILQITKFLKLNENNTNDWNESKEIDNVNKIIEKIYSFIPNKCKTARINEFQKKGYVIMDKRPERPSPEQQLH</sequence>
<feature type="domain" description="Large ribosomal subunit protein bL17m C-terminal fungi" evidence="5">
    <location>
        <begin position="140"/>
        <end position="251"/>
    </location>
</feature>
<name>G0W6V4_NAUDC</name>
<reference evidence="6 7" key="1">
    <citation type="journal article" date="2011" name="Proc. Natl. Acad. Sci. U.S.A.">
        <title>Evolutionary erosion of yeast sex chromosomes by mating-type switching accidents.</title>
        <authorList>
            <person name="Gordon J.L."/>
            <person name="Armisen D."/>
            <person name="Proux-Wera E."/>
            <person name="Oheigeartaigh S.S."/>
            <person name="Byrne K.P."/>
            <person name="Wolfe K.H."/>
        </authorList>
    </citation>
    <scope>NUCLEOTIDE SEQUENCE [LARGE SCALE GENOMIC DNA]</scope>
    <source>
        <strain evidence="7">ATCC 10597 / BCRC 20456 / CBS 421 / NBRC 0211 / NRRL Y-12639</strain>
    </source>
</reference>
<dbReference type="STRING" id="1071378.G0W6V4"/>
<dbReference type="SUPFAM" id="SSF64263">
    <property type="entry name" value="Prokaryotic ribosomal protein L17"/>
    <property type="match status" value="1"/>
</dbReference>
<keyword evidence="7" id="KW-1185">Reference proteome</keyword>
<evidence type="ECO:0000313" key="6">
    <source>
        <dbReference type="EMBL" id="CCD23515.1"/>
    </source>
</evidence>
<dbReference type="EMBL" id="HE580268">
    <property type="protein sequence ID" value="CCD23515.1"/>
    <property type="molecule type" value="Genomic_DNA"/>
</dbReference>
<dbReference type="PANTHER" id="PTHR14413">
    <property type="entry name" value="RIBOSOMAL PROTEIN L17"/>
    <property type="match status" value="1"/>
</dbReference>
<evidence type="ECO:0000256" key="3">
    <source>
        <dbReference type="ARBA" id="ARBA00023274"/>
    </source>
</evidence>
<evidence type="ECO:0000259" key="5">
    <source>
        <dbReference type="Pfam" id="PF18502"/>
    </source>
</evidence>
<protein>
    <recommendedName>
        <fullName evidence="5">Large ribosomal subunit protein bL17m C-terminal fungi domain-containing protein</fullName>
    </recommendedName>
</protein>
<dbReference type="Gene3D" id="3.90.1030.10">
    <property type="entry name" value="Ribosomal protein L17"/>
    <property type="match status" value="1"/>
</dbReference>
<dbReference type="eggNOG" id="KOG3280">
    <property type="taxonomic scope" value="Eukaryota"/>
</dbReference>
<dbReference type="InterPro" id="IPR000456">
    <property type="entry name" value="Ribosomal_bL17"/>
</dbReference>
<evidence type="ECO:0000256" key="1">
    <source>
        <dbReference type="ARBA" id="ARBA00008777"/>
    </source>
</evidence>
<evidence type="ECO:0000256" key="2">
    <source>
        <dbReference type="ARBA" id="ARBA00022980"/>
    </source>
</evidence>
<dbReference type="Pfam" id="PF18502">
    <property type="entry name" value="Mrpl_C"/>
    <property type="match status" value="1"/>
</dbReference>